<protein>
    <submittedName>
        <fullName evidence="6">Iron siderophore-binding protein</fullName>
    </submittedName>
</protein>
<dbReference type="CDD" id="cd01146">
    <property type="entry name" value="FhuD"/>
    <property type="match status" value="1"/>
</dbReference>
<comment type="subcellular location">
    <subcellularLocation>
        <location evidence="1">Cell envelope</location>
    </subcellularLocation>
</comment>
<evidence type="ECO:0000313" key="6">
    <source>
        <dbReference type="EMBL" id="GEC24733.1"/>
    </source>
</evidence>
<dbReference type="SUPFAM" id="SSF53807">
    <property type="entry name" value="Helical backbone' metal receptor"/>
    <property type="match status" value="1"/>
</dbReference>
<gene>
    <name evidence="6" type="ORF">PSA01_17620</name>
</gene>
<keyword evidence="3" id="KW-0813">Transport</keyword>
<reference evidence="6 7" key="1">
    <citation type="submission" date="2019-06" db="EMBL/GenBank/DDBJ databases">
        <title>Whole genome shotgun sequence of Pseudonocardia saturnea NBRC 14499.</title>
        <authorList>
            <person name="Hosoyama A."/>
            <person name="Uohara A."/>
            <person name="Ohji S."/>
            <person name="Ichikawa N."/>
        </authorList>
    </citation>
    <scope>NUCLEOTIDE SEQUENCE [LARGE SCALE GENOMIC DNA]</scope>
    <source>
        <strain evidence="6 7">NBRC 14499</strain>
    </source>
</reference>
<name>A0ABQ0RW69_9PSEU</name>
<dbReference type="PROSITE" id="PS51318">
    <property type="entry name" value="TAT"/>
    <property type="match status" value="1"/>
</dbReference>
<sequence>MGRIRPRWTKVRLTSTVRRVLLAPDRPRIVPAHPRSALDRRGFLAAGALAGLTAVTGCSPAGPAGDAPADGRTVEHPLGTAVVPAAPQRIVSLDSNGGLQVALELGVPLIASETLQGAAPVPPYLPAPPADFTPLGFNQLNLEQLVAMGPDLIIGNTSRVEEHYDRLAAIAPTVAYANSGSGAVWQEAVRTIGDVLGAEEEIERRLAGYTERLDQVRSAHAGLLDRYTVTLLRFTTDELRIVRGQVFGSAILADAGATRPPSTELPSPQETHVPIGDESVGALADADVLLYFLGGGGLVDQADETFERYTTGGLWEQLPAVRAGRVAQVDPLAWWDGYSVSAGLACLDELDRVLGDLPV</sequence>
<keyword evidence="7" id="KW-1185">Reference proteome</keyword>
<dbReference type="EMBL" id="BJNH01000018">
    <property type="protein sequence ID" value="GEC24733.1"/>
    <property type="molecule type" value="Genomic_DNA"/>
</dbReference>
<dbReference type="InterPro" id="IPR002491">
    <property type="entry name" value="ABC_transptr_periplasmic_BD"/>
</dbReference>
<organism evidence="6 7">
    <name type="scientific">Pseudonocardia saturnea</name>
    <dbReference type="NCBI Taxonomy" id="33909"/>
    <lineage>
        <taxon>Bacteria</taxon>
        <taxon>Bacillati</taxon>
        <taxon>Actinomycetota</taxon>
        <taxon>Actinomycetes</taxon>
        <taxon>Pseudonocardiales</taxon>
        <taxon>Pseudonocardiaceae</taxon>
        <taxon>Pseudonocardia</taxon>
    </lineage>
</organism>
<dbReference type="Proteomes" id="UP000320693">
    <property type="component" value="Unassembled WGS sequence"/>
</dbReference>
<dbReference type="PROSITE" id="PS50983">
    <property type="entry name" value="FE_B12_PBP"/>
    <property type="match status" value="1"/>
</dbReference>
<evidence type="ECO:0000256" key="4">
    <source>
        <dbReference type="ARBA" id="ARBA00022729"/>
    </source>
</evidence>
<evidence type="ECO:0000313" key="7">
    <source>
        <dbReference type="Proteomes" id="UP000320693"/>
    </source>
</evidence>
<evidence type="ECO:0000256" key="3">
    <source>
        <dbReference type="ARBA" id="ARBA00022448"/>
    </source>
</evidence>
<dbReference type="PANTHER" id="PTHR30532:SF25">
    <property type="entry name" value="IRON(III) DICITRATE-BINDING PERIPLASMIC PROTEIN"/>
    <property type="match status" value="1"/>
</dbReference>
<evidence type="ECO:0000256" key="1">
    <source>
        <dbReference type="ARBA" id="ARBA00004196"/>
    </source>
</evidence>
<dbReference type="PANTHER" id="PTHR30532">
    <property type="entry name" value="IRON III DICITRATE-BINDING PERIPLASMIC PROTEIN"/>
    <property type="match status" value="1"/>
</dbReference>
<keyword evidence="4" id="KW-0732">Signal</keyword>
<dbReference type="InterPro" id="IPR051313">
    <property type="entry name" value="Bact_iron-sidero_bind"/>
</dbReference>
<evidence type="ECO:0000259" key="5">
    <source>
        <dbReference type="PROSITE" id="PS50983"/>
    </source>
</evidence>
<dbReference type="Pfam" id="PF01497">
    <property type="entry name" value="Peripla_BP_2"/>
    <property type="match status" value="1"/>
</dbReference>
<dbReference type="Gene3D" id="3.40.50.1980">
    <property type="entry name" value="Nitrogenase molybdenum iron protein domain"/>
    <property type="match status" value="2"/>
</dbReference>
<comment type="caution">
    <text evidence="6">The sequence shown here is derived from an EMBL/GenBank/DDBJ whole genome shotgun (WGS) entry which is preliminary data.</text>
</comment>
<dbReference type="InterPro" id="IPR006311">
    <property type="entry name" value="TAT_signal"/>
</dbReference>
<comment type="similarity">
    <text evidence="2">Belongs to the bacterial solute-binding protein 8 family.</text>
</comment>
<proteinExistence type="inferred from homology"/>
<feature type="domain" description="Fe/B12 periplasmic-binding" evidence="5">
    <location>
        <begin position="90"/>
        <end position="358"/>
    </location>
</feature>
<accession>A0ABQ0RW69</accession>
<evidence type="ECO:0000256" key="2">
    <source>
        <dbReference type="ARBA" id="ARBA00008814"/>
    </source>
</evidence>